<accession>A0A3N4K957</accession>
<evidence type="ECO:0000313" key="2">
    <source>
        <dbReference type="Proteomes" id="UP000277580"/>
    </source>
</evidence>
<dbReference type="InParanoid" id="A0A3N4K957"/>
<feature type="non-terminal residue" evidence="1">
    <location>
        <position position="1"/>
    </location>
</feature>
<dbReference type="AlphaFoldDB" id="A0A3N4K957"/>
<proteinExistence type="predicted"/>
<name>A0A3N4K957_9PEZI</name>
<gene>
    <name evidence="1" type="ORF">P167DRAFT_476132</name>
</gene>
<organism evidence="1 2">
    <name type="scientific">Morchella conica CCBAS932</name>
    <dbReference type="NCBI Taxonomy" id="1392247"/>
    <lineage>
        <taxon>Eukaryota</taxon>
        <taxon>Fungi</taxon>
        <taxon>Dikarya</taxon>
        <taxon>Ascomycota</taxon>
        <taxon>Pezizomycotina</taxon>
        <taxon>Pezizomycetes</taxon>
        <taxon>Pezizales</taxon>
        <taxon>Morchellaceae</taxon>
        <taxon>Morchella</taxon>
    </lineage>
</organism>
<keyword evidence="2" id="KW-1185">Reference proteome</keyword>
<evidence type="ECO:0000313" key="1">
    <source>
        <dbReference type="EMBL" id="RPB07064.1"/>
    </source>
</evidence>
<sequence>KAFQCVRALVDWVLVAQYRSHNELTIDMLNSYLKAFHKTKDIFRQYQSHFNFPKIHLMDHFTEHIRQYGNS</sequence>
<dbReference type="OrthoDB" id="5415038at2759"/>
<feature type="non-terminal residue" evidence="1">
    <location>
        <position position="71"/>
    </location>
</feature>
<dbReference type="Proteomes" id="UP000277580">
    <property type="component" value="Unassembled WGS sequence"/>
</dbReference>
<protein>
    <submittedName>
        <fullName evidence="1">Uncharacterized protein</fullName>
    </submittedName>
</protein>
<dbReference type="EMBL" id="ML119197">
    <property type="protein sequence ID" value="RPB07064.1"/>
    <property type="molecule type" value="Genomic_DNA"/>
</dbReference>
<reference evidence="1 2" key="1">
    <citation type="journal article" date="2018" name="Nat. Ecol. Evol.">
        <title>Pezizomycetes genomes reveal the molecular basis of ectomycorrhizal truffle lifestyle.</title>
        <authorList>
            <person name="Murat C."/>
            <person name="Payen T."/>
            <person name="Noel B."/>
            <person name="Kuo A."/>
            <person name="Morin E."/>
            <person name="Chen J."/>
            <person name="Kohler A."/>
            <person name="Krizsan K."/>
            <person name="Balestrini R."/>
            <person name="Da Silva C."/>
            <person name="Montanini B."/>
            <person name="Hainaut M."/>
            <person name="Levati E."/>
            <person name="Barry K.W."/>
            <person name="Belfiori B."/>
            <person name="Cichocki N."/>
            <person name="Clum A."/>
            <person name="Dockter R.B."/>
            <person name="Fauchery L."/>
            <person name="Guy J."/>
            <person name="Iotti M."/>
            <person name="Le Tacon F."/>
            <person name="Lindquist E.A."/>
            <person name="Lipzen A."/>
            <person name="Malagnac F."/>
            <person name="Mello A."/>
            <person name="Molinier V."/>
            <person name="Miyauchi S."/>
            <person name="Poulain J."/>
            <person name="Riccioni C."/>
            <person name="Rubini A."/>
            <person name="Sitrit Y."/>
            <person name="Splivallo R."/>
            <person name="Traeger S."/>
            <person name="Wang M."/>
            <person name="Zifcakova L."/>
            <person name="Wipf D."/>
            <person name="Zambonelli A."/>
            <person name="Paolocci F."/>
            <person name="Nowrousian M."/>
            <person name="Ottonello S."/>
            <person name="Baldrian P."/>
            <person name="Spatafora J.W."/>
            <person name="Henrissat B."/>
            <person name="Nagy L.G."/>
            <person name="Aury J.M."/>
            <person name="Wincker P."/>
            <person name="Grigoriev I.V."/>
            <person name="Bonfante P."/>
            <person name="Martin F.M."/>
        </authorList>
    </citation>
    <scope>NUCLEOTIDE SEQUENCE [LARGE SCALE GENOMIC DNA]</scope>
    <source>
        <strain evidence="1 2">CCBAS932</strain>
    </source>
</reference>